<keyword evidence="1" id="KW-0472">Membrane</keyword>
<sequence>MRTIRKVKERIAMQEKKKYRYRQAAAAIVCTVLLGAGYLLRDDLADWMRKAPAAKPVISDDEEVRLSVQYYDTGSLLQRYSTFIIRHPSVRLEAVSPPQGEAYTAEGYVSWAKKSSADIFQVPLAYVDDMSREGLIKPLDAWIKRDSYDIESLYKPVVQAIREAGAGQLYGLAPSFETYALYYNKTLFNAANIPLPKDGMTWEEVWNLAAQFGESPKGNDIAGLSFGDTRPPRRFPFWAKHGFAANIRRRQAAYYRYSRLAKSAGTAGSRMEGRMDQQATAQKERGRYTHEGFVYGRPLFNGEIRHVIRQFYLYE</sequence>
<feature type="transmembrane region" description="Helical" evidence="1">
    <location>
        <begin position="21"/>
        <end position="40"/>
    </location>
</feature>
<dbReference type="AlphaFoldDB" id="A0A398CTW4"/>
<dbReference type="InterPro" id="IPR050490">
    <property type="entry name" value="Bact_solute-bd_prot1"/>
</dbReference>
<dbReference type="PANTHER" id="PTHR43649:SF12">
    <property type="entry name" value="DIACETYLCHITOBIOSE BINDING PROTEIN DASA"/>
    <property type="match status" value="1"/>
</dbReference>
<dbReference type="Proteomes" id="UP000266340">
    <property type="component" value="Unassembled WGS sequence"/>
</dbReference>
<proteinExistence type="predicted"/>
<keyword evidence="1" id="KW-0812">Transmembrane</keyword>
<organism evidence="2 3">
    <name type="scientific">Cohnella faecalis</name>
    <dbReference type="NCBI Taxonomy" id="2315694"/>
    <lineage>
        <taxon>Bacteria</taxon>
        <taxon>Bacillati</taxon>
        <taxon>Bacillota</taxon>
        <taxon>Bacilli</taxon>
        <taxon>Bacillales</taxon>
        <taxon>Paenibacillaceae</taxon>
        <taxon>Cohnella</taxon>
    </lineage>
</organism>
<dbReference type="OrthoDB" id="2675752at2"/>
<dbReference type="SUPFAM" id="SSF53850">
    <property type="entry name" value="Periplasmic binding protein-like II"/>
    <property type="match status" value="1"/>
</dbReference>
<accession>A0A398CTW4</accession>
<keyword evidence="1" id="KW-1133">Transmembrane helix</keyword>
<dbReference type="RefSeq" id="WP_119148548.1">
    <property type="nucleotide sequence ID" value="NZ_QXJM01000028.1"/>
</dbReference>
<gene>
    <name evidence="2" type="ORF">D3H35_07825</name>
</gene>
<keyword evidence="3" id="KW-1185">Reference proteome</keyword>
<evidence type="ECO:0000256" key="1">
    <source>
        <dbReference type="SAM" id="Phobius"/>
    </source>
</evidence>
<reference evidence="2 3" key="1">
    <citation type="submission" date="2018-09" db="EMBL/GenBank/DDBJ databases">
        <title>Cohnella cavernae sp. nov., isolated from a karst cave.</title>
        <authorList>
            <person name="Zhu H."/>
        </authorList>
    </citation>
    <scope>NUCLEOTIDE SEQUENCE [LARGE SCALE GENOMIC DNA]</scope>
    <source>
        <strain evidence="2 3">K2E09-144</strain>
    </source>
</reference>
<comment type="caution">
    <text evidence="2">The sequence shown here is derived from an EMBL/GenBank/DDBJ whole genome shotgun (WGS) entry which is preliminary data.</text>
</comment>
<dbReference type="PANTHER" id="PTHR43649">
    <property type="entry name" value="ARABINOSE-BINDING PROTEIN-RELATED"/>
    <property type="match status" value="1"/>
</dbReference>
<dbReference type="InterPro" id="IPR006059">
    <property type="entry name" value="SBP"/>
</dbReference>
<name>A0A398CTW4_9BACL</name>
<protein>
    <submittedName>
        <fullName evidence="2">Extracellular solute-binding protein</fullName>
    </submittedName>
</protein>
<dbReference type="Gene3D" id="3.40.190.10">
    <property type="entry name" value="Periplasmic binding protein-like II"/>
    <property type="match status" value="1"/>
</dbReference>
<evidence type="ECO:0000313" key="2">
    <source>
        <dbReference type="EMBL" id="RIE04148.1"/>
    </source>
</evidence>
<dbReference type="Pfam" id="PF01547">
    <property type="entry name" value="SBP_bac_1"/>
    <property type="match status" value="1"/>
</dbReference>
<evidence type="ECO:0000313" key="3">
    <source>
        <dbReference type="Proteomes" id="UP000266340"/>
    </source>
</evidence>
<dbReference type="EMBL" id="QXJM01000028">
    <property type="protein sequence ID" value="RIE04148.1"/>
    <property type="molecule type" value="Genomic_DNA"/>
</dbReference>